<sequence>MSTGPLAWRAATLSGVAAPTRRTGAGRRFAALPAALRRLPWTGYVALAGLALYTALALAAPLIARYSPTDVFVGGPFDPPSADFWLGTDALGRDVASRVLFGGRTVLVSACSAAALSALLGGALGLLLGIKGGLVDEIAMRALEIVMSIPPIIFALLIVGIFGSSLWLVVATVGLLFVPNVTRVTRAATLALVAEDFVAAARARGEGTLSIAFHELMPNIAGTILVEFSIRSGFAVLFIGGLGFLGFGAAPPSPDWGLMINESRGSLDSAIWPVAAPAIGIAVLVVCVNLFTDALLRVIGPDARRGTGA</sequence>
<feature type="transmembrane region" description="Helical" evidence="7">
    <location>
        <begin position="150"/>
        <end position="178"/>
    </location>
</feature>
<dbReference type="InterPro" id="IPR050366">
    <property type="entry name" value="BP-dependent_transpt_permease"/>
</dbReference>
<dbReference type="PANTHER" id="PTHR43386:SF25">
    <property type="entry name" value="PEPTIDE ABC TRANSPORTER PERMEASE PROTEIN"/>
    <property type="match status" value="1"/>
</dbReference>
<dbReference type="SUPFAM" id="SSF161098">
    <property type="entry name" value="MetI-like"/>
    <property type="match status" value="1"/>
</dbReference>
<organism evidence="9 10">
    <name type="scientific">Segnochrobactrum spirostomi</name>
    <dbReference type="NCBI Taxonomy" id="2608987"/>
    <lineage>
        <taxon>Bacteria</taxon>
        <taxon>Pseudomonadati</taxon>
        <taxon>Pseudomonadota</taxon>
        <taxon>Alphaproteobacteria</taxon>
        <taxon>Hyphomicrobiales</taxon>
        <taxon>Segnochrobactraceae</taxon>
        <taxon>Segnochrobactrum</taxon>
    </lineage>
</organism>
<dbReference type="RefSeq" id="WP_153487357.1">
    <property type="nucleotide sequence ID" value="NZ_VWNA01000002.1"/>
</dbReference>
<evidence type="ECO:0000313" key="9">
    <source>
        <dbReference type="EMBL" id="MQT14629.1"/>
    </source>
</evidence>
<feature type="transmembrane region" description="Helical" evidence="7">
    <location>
        <begin position="41"/>
        <end position="64"/>
    </location>
</feature>
<evidence type="ECO:0000256" key="6">
    <source>
        <dbReference type="ARBA" id="ARBA00023136"/>
    </source>
</evidence>
<dbReference type="Pfam" id="PF00528">
    <property type="entry name" value="BPD_transp_1"/>
    <property type="match status" value="1"/>
</dbReference>
<reference evidence="9 10" key="1">
    <citation type="submission" date="2019-09" db="EMBL/GenBank/DDBJ databases">
        <title>Segnochrobactrum spirostomi gen. nov., sp. nov., isolated from the ciliate Spirostomum cf. yagiui and description of a novel family, Segnochrobactraceae fam. nov. within the order Rhizobiales of the class Alphaproteobacteria.</title>
        <authorList>
            <person name="Akter S."/>
            <person name="Shazib S.U.A."/>
            <person name="Shin M.K."/>
        </authorList>
    </citation>
    <scope>NUCLEOTIDE SEQUENCE [LARGE SCALE GENOMIC DNA]</scope>
    <source>
        <strain evidence="9 10">Sp-1</strain>
    </source>
</reference>
<name>A0A6A7YB27_9HYPH</name>
<dbReference type="InterPro" id="IPR035906">
    <property type="entry name" value="MetI-like_sf"/>
</dbReference>
<proteinExistence type="inferred from homology"/>
<evidence type="ECO:0000256" key="4">
    <source>
        <dbReference type="ARBA" id="ARBA00022692"/>
    </source>
</evidence>
<dbReference type="PANTHER" id="PTHR43386">
    <property type="entry name" value="OLIGOPEPTIDE TRANSPORT SYSTEM PERMEASE PROTEIN APPC"/>
    <property type="match status" value="1"/>
</dbReference>
<comment type="subcellular location">
    <subcellularLocation>
        <location evidence="1 7">Cell membrane</location>
        <topology evidence="1 7">Multi-pass membrane protein</topology>
    </subcellularLocation>
</comment>
<evidence type="ECO:0000256" key="7">
    <source>
        <dbReference type="RuleBase" id="RU363032"/>
    </source>
</evidence>
<protein>
    <submittedName>
        <fullName evidence="9">ABC transporter permease</fullName>
    </submittedName>
</protein>
<feature type="domain" description="ABC transmembrane type-1" evidence="8">
    <location>
        <begin position="103"/>
        <end position="292"/>
    </location>
</feature>
<dbReference type="GO" id="GO:0005886">
    <property type="term" value="C:plasma membrane"/>
    <property type="evidence" value="ECO:0007669"/>
    <property type="project" value="UniProtKB-SubCell"/>
</dbReference>
<dbReference type="Gene3D" id="1.10.3720.10">
    <property type="entry name" value="MetI-like"/>
    <property type="match status" value="1"/>
</dbReference>
<dbReference type="CDD" id="cd06261">
    <property type="entry name" value="TM_PBP2"/>
    <property type="match status" value="1"/>
</dbReference>
<keyword evidence="6 7" id="KW-0472">Membrane</keyword>
<keyword evidence="4 7" id="KW-0812">Transmembrane</keyword>
<evidence type="ECO:0000256" key="5">
    <source>
        <dbReference type="ARBA" id="ARBA00022989"/>
    </source>
</evidence>
<dbReference type="GO" id="GO:0055085">
    <property type="term" value="P:transmembrane transport"/>
    <property type="evidence" value="ECO:0007669"/>
    <property type="project" value="InterPro"/>
</dbReference>
<feature type="transmembrane region" description="Helical" evidence="7">
    <location>
        <begin position="270"/>
        <end position="296"/>
    </location>
</feature>
<evidence type="ECO:0000256" key="3">
    <source>
        <dbReference type="ARBA" id="ARBA00022475"/>
    </source>
</evidence>
<dbReference type="AlphaFoldDB" id="A0A6A7YB27"/>
<evidence type="ECO:0000256" key="2">
    <source>
        <dbReference type="ARBA" id="ARBA00022448"/>
    </source>
</evidence>
<keyword evidence="5 7" id="KW-1133">Transmembrane helix</keyword>
<keyword evidence="2 7" id="KW-0813">Transport</keyword>
<dbReference type="EMBL" id="VWNA01000002">
    <property type="protein sequence ID" value="MQT14629.1"/>
    <property type="molecule type" value="Genomic_DNA"/>
</dbReference>
<evidence type="ECO:0000256" key="1">
    <source>
        <dbReference type="ARBA" id="ARBA00004651"/>
    </source>
</evidence>
<dbReference type="InterPro" id="IPR000515">
    <property type="entry name" value="MetI-like"/>
</dbReference>
<evidence type="ECO:0000259" key="8">
    <source>
        <dbReference type="PROSITE" id="PS50928"/>
    </source>
</evidence>
<comment type="caution">
    <text evidence="9">The sequence shown here is derived from an EMBL/GenBank/DDBJ whole genome shotgun (WGS) entry which is preliminary data.</text>
</comment>
<feature type="transmembrane region" description="Helical" evidence="7">
    <location>
        <begin position="106"/>
        <end position="130"/>
    </location>
</feature>
<dbReference type="Proteomes" id="UP000332515">
    <property type="component" value="Unassembled WGS sequence"/>
</dbReference>
<comment type="similarity">
    <text evidence="7">Belongs to the binding-protein-dependent transport system permease family.</text>
</comment>
<dbReference type="PROSITE" id="PS50928">
    <property type="entry name" value="ABC_TM1"/>
    <property type="match status" value="1"/>
</dbReference>
<feature type="transmembrane region" description="Helical" evidence="7">
    <location>
        <begin position="233"/>
        <end position="250"/>
    </location>
</feature>
<keyword evidence="3" id="KW-1003">Cell membrane</keyword>
<keyword evidence="10" id="KW-1185">Reference proteome</keyword>
<evidence type="ECO:0000313" key="10">
    <source>
        <dbReference type="Proteomes" id="UP000332515"/>
    </source>
</evidence>
<gene>
    <name evidence="9" type="ORF">F0357_18605</name>
</gene>
<accession>A0A6A7YB27</accession>